<dbReference type="InterPro" id="IPR021335">
    <property type="entry name" value="DUF2948"/>
</dbReference>
<organism evidence="1 2">
    <name type="scientific">Rhizobium setariae</name>
    <dbReference type="NCBI Taxonomy" id="2801340"/>
    <lineage>
        <taxon>Bacteria</taxon>
        <taxon>Pseudomonadati</taxon>
        <taxon>Pseudomonadota</taxon>
        <taxon>Alphaproteobacteria</taxon>
        <taxon>Hyphomicrobiales</taxon>
        <taxon>Rhizobiaceae</taxon>
        <taxon>Rhizobium/Agrobacterium group</taxon>
        <taxon>Rhizobium</taxon>
    </lineage>
</organism>
<gene>
    <name evidence="1" type="ORF">JJB09_10105</name>
</gene>
<dbReference type="Pfam" id="PF11164">
    <property type="entry name" value="DUF2948"/>
    <property type="match status" value="1"/>
</dbReference>
<evidence type="ECO:0000313" key="2">
    <source>
        <dbReference type="Proteomes" id="UP000633219"/>
    </source>
</evidence>
<proteinExistence type="predicted"/>
<name>A0A937CM54_9HYPH</name>
<sequence length="145" mass="15963">MTMKLLALDDEDLTVISAHMQDAVFRIADVDYTPKQKHFTLAANRFDWEETDRNAKGFERSRSALCFKQVKGVRSIGVDRKAPEKVLSLLAVLYERDGEGPEGSIELVLAGGGSILLDVDCIEVQLADTGGTWETTMKPRHPGAA</sequence>
<accession>A0A937CM54</accession>
<dbReference type="AlphaFoldDB" id="A0A937CM54"/>
<comment type="caution">
    <text evidence="1">The sequence shown here is derived from an EMBL/GenBank/DDBJ whole genome shotgun (WGS) entry which is preliminary data.</text>
</comment>
<protein>
    <submittedName>
        <fullName evidence="1">DUF2948 family protein</fullName>
    </submittedName>
</protein>
<evidence type="ECO:0000313" key="1">
    <source>
        <dbReference type="EMBL" id="MBL0372381.1"/>
    </source>
</evidence>
<dbReference type="Proteomes" id="UP000633219">
    <property type="component" value="Unassembled WGS sequence"/>
</dbReference>
<dbReference type="EMBL" id="JAEQNC010000005">
    <property type="protein sequence ID" value="MBL0372381.1"/>
    <property type="molecule type" value="Genomic_DNA"/>
</dbReference>
<keyword evidence="2" id="KW-1185">Reference proteome</keyword>
<dbReference type="RefSeq" id="WP_201657018.1">
    <property type="nucleotide sequence ID" value="NZ_JAEQNC010000005.1"/>
</dbReference>
<reference evidence="1" key="1">
    <citation type="submission" date="2021-01" db="EMBL/GenBank/DDBJ databases">
        <title>Rhizobium sp. strain KVB221 16S ribosomal RNA gene Genome sequencing and assembly.</title>
        <authorList>
            <person name="Kang M."/>
        </authorList>
    </citation>
    <scope>NUCLEOTIDE SEQUENCE</scope>
    <source>
        <strain evidence="1">KVB221</strain>
    </source>
</reference>